<dbReference type="GO" id="GO:0005634">
    <property type="term" value="C:nucleus"/>
    <property type="evidence" value="ECO:0007669"/>
    <property type="project" value="TreeGrafter"/>
</dbReference>
<evidence type="ECO:0000256" key="1">
    <source>
        <dbReference type="ARBA" id="ARBA00023125"/>
    </source>
</evidence>
<evidence type="ECO:0000313" key="3">
    <source>
        <dbReference type="EMBL" id="QHT98631.1"/>
    </source>
</evidence>
<dbReference type="CDD" id="cd00093">
    <property type="entry name" value="HTH_XRE"/>
    <property type="match status" value="1"/>
</dbReference>
<dbReference type="EMBL" id="MN740294">
    <property type="protein sequence ID" value="QHT98631.1"/>
    <property type="molecule type" value="Genomic_DNA"/>
</dbReference>
<dbReference type="SUPFAM" id="SSF47413">
    <property type="entry name" value="lambda repressor-like DNA-binding domains"/>
    <property type="match status" value="1"/>
</dbReference>
<dbReference type="PANTHER" id="PTHR10245:SF15">
    <property type="entry name" value="ENDOTHELIAL DIFFERENTIATION-RELATED FACTOR 1"/>
    <property type="match status" value="1"/>
</dbReference>
<dbReference type="InterPro" id="IPR001387">
    <property type="entry name" value="Cro/C1-type_HTH"/>
</dbReference>
<organism evidence="3">
    <name type="scientific">viral metagenome</name>
    <dbReference type="NCBI Taxonomy" id="1070528"/>
    <lineage>
        <taxon>unclassified sequences</taxon>
        <taxon>metagenomes</taxon>
        <taxon>organismal metagenomes</taxon>
    </lineage>
</organism>
<dbReference type="Pfam" id="PF01381">
    <property type="entry name" value="HTH_3"/>
    <property type="match status" value="1"/>
</dbReference>
<dbReference type="AlphaFoldDB" id="A0A6C0IZ46"/>
<feature type="domain" description="HTH cro/C1-type" evidence="2">
    <location>
        <begin position="45"/>
        <end position="96"/>
    </location>
</feature>
<dbReference type="Gene3D" id="1.10.260.40">
    <property type="entry name" value="lambda repressor-like DNA-binding domains"/>
    <property type="match status" value="1"/>
</dbReference>
<keyword evidence="1" id="KW-0238">DNA-binding</keyword>
<reference evidence="3" key="1">
    <citation type="journal article" date="2020" name="Nature">
        <title>Giant virus diversity and host interactions through global metagenomics.</title>
        <authorList>
            <person name="Schulz F."/>
            <person name="Roux S."/>
            <person name="Paez-Espino D."/>
            <person name="Jungbluth S."/>
            <person name="Walsh D.A."/>
            <person name="Denef V.J."/>
            <person name="McMahon K.D."/>
            <person name="Konstantinidis K.T."/>
            <person name="Eloe-Fadrosh E.A."/>
            <person name="Kyrpides N.C."/>
            <person name="Woyke T."/>
        </authorList>
    </citation>
    <scope>NUCLEOTIDE SEQUENCE</scope>
    <source>
        <strain evidence="3">GVMAG-M-3300025676-16</strain>
    </source>
</reference>
<dbReference type="InterPro" id="IPR010982">
    <property type="entry name" value="Lambda_DNA-bd_dom_sf"/>
</dbReference>
<dbReference type="PROSITE" id="PS50943">
    <property type="entry name" value="HTH_CROC1"/>
    <property type="match status" value="1"/>
</dbReference>
<protein>
    <recommendedName>
        <fullName evidence="2">HTH cro/C1-type domain-containing protein</fullName>
    </recommendedName>
</protein>
<proteinExistence type="predicted"/>
<accession>A0A6C0IZ46</accession>
<sequence length="97" mass="11377">MSTFQDWEEVRWVKKTQPQKTNNSKKDLDEIPSLPKLSLDSRQTIIKARNSKKLTQKQLANLLNITQNKLNNFENGKEIPNKQEKQKLRNALGIKFK</sequence>
<name>A0A6C0IZ46_9ZZZZ</name>
<evidence type="ECO:0000259" key="2">
    <source>
        <dbReference type="PROSITE" id="PS50943"/>
    </source>
</evidence>
<dbReference type="GO" id="GO:0003677">
    <property type="term" value="F:DNA binding"/>
    <property type="evidence" value="ECO:0007669"/>
    <property type="project" value="UniProtKB-KW"/>
</dbReference>
<dbReference type="PANTHER" id="PTHR10245">
    <property type="entry name" value="ENDOTHELIAL DIFFERENTIATION-RELATED FACTOR 1 MULTIPROTEIN BRIDGING FACTOR 1"/>
    <property type="match status" value="1"/>
</dbReference>